<dbReference type="InterPro" id="IPR009045">
    <property type="entry name" value="Zn_M74/Hedgehog-like"/>
</dbReference>
<evidence type="ECO:0000313" key="4">
    <source>
        <dbReference type="Proteomes" id="UP000642125"/>
    </source>
</evidence>
<name>A0A919U3T4_9CELL</name>
<feature type="region of interest" description="Disordered" evidence="1">
    <location>
        <begin position="349"/>
        <end position="389"/>
    </location>
</feature>
<dbReference type="GO" id="GO:0008233">
    <property type="term" value="F:peptidase activity"/>
    <property type="evidence" value="ECO:0007669"/>
    <property type="project" value="InterPro"/>
</dbReference>
<gene>
    <name evidence="3" type="ORF">Cpa01nite_29790</name>
</gene>
<dbReference type="AlphaFoldDB" id="A0A919U3T4"/>
<reference evidence="3" key="1">
    <citation type="submission" date="2021-01" db="EMBL/GenBank/DDBJ databases">
        <title>Whole genome shotgun sequence of Cellulomonas pakistanensis NBRC 110800.</title>
        <authorList>
            <person name="Komaki H."/>
            <person name="Tamura T."/>
        </authorList>
    </citation>
    <scope>NUCLEOTIDE SEQUENCE</scope>
    <source>
        <strain evidence="3">NBRC 110800</strain>
    </source>
</reference>
<feature type="compositionally biased region" description="Low complexity" evidence="1">
    <location>
        <begin position="366"/>
        <end position="382"/>
    </location>
</feature>
<dbReference type="SUPFAM" id="SSF55166">
    <property type="entry name" value="Hedgehog/DD-peptidase"/>
    <property type="match status" value="1"/>
</dbReference>
<evidence type="ECO:0000256" key="1">
    <source>
        <dbReference type="SAM" id="MobiDB-lite"/>
    </source>
</evidence>
<dbReference type="RefSeq" id="WP_203669584.1">
    <property type="nucleotide sequence ID" value="NZ_BONO01000025.1"/>
</dbReference>
<accession>A0A919U3T4</accession>
<evidence type="ECO:0000259" key="2">
    <source>
        <dbReference type="Pfam" id="PF02557"/>
    </source>
</evidence>
<protein>
    <recommendedName>
        <fullName evidence="2">D-alanyl-D-alanine carboxypeptidase-like core domain-containing protein</fullName>
    </recommendedName>
</protein>
<feature type="domain" description="D-alanyl-D-alanine carboxypeptidase-like core" evidence="2">
    <location>
        <begin position="254"/>
        <end position="366"/>
    </location>
</feature>
<dbReference type="CDD" id="cd14814">
    <property type="entry name" value="Peptidase_M15"/>
    <property type="match status" value="1"/>
</dbReference>
<comment type="caution">
    <text evidence="3">The sequence shown here is derived from an EMBL/GenBank/DDBJ whole genome shotgun (WGS) entry which is preliminary data.</text>
</comment>
<dbReference type="GO" id="GO:0006508">
    <property type="term" value="P:proteolysis"/>
    <property type="evidence" value="ECO:0007669"/>
    <property type="project" value="InterPro"/>
</dbReference>
<proteinExistence type="predicted"/>
<dbReference type="InterPro" id="IPR003709">
    <property type="entry name" value="VanY-like_core_dom"/>
</dbReference>
<sequence length="389" mass="38590">MPSAPRRPRHRSAGRARLGRGAAIARAGGRSLLAAGLVVALGTTLTGTAAVGTASGGPDGAAETARAGDASRAFSPARTAAADGARWASRTVAEEAAVSAESALLARAALDAASGVEPLRVSPQPLADLPGLDAAVVRLTEAWAEPAATAPDRVASAARVRAAAGAVFELALAVERSVPVAADRAAGDAAGMQQVEQAVAAATLAAADLPVLDGRVVGAPVRTGGGEGRPAGLRPDGTIDPALLCPVPFAPGARLRCDAVDALVALNADFRADHGTDLPVGSTYRGYAEQAALKRTKGGLAAPAGLSHHGWGVAVDFAGFGGVGRYDSPLYAWMVQHGPRHGWEHPAWAGPGGSGPAEPWHWEYTGAPAPAAVGPSAVGPSAPGAPPGP</sequence>
<dbReference type="EMBL" id="BONO01000025">
    <property type="protein sequence ID" value="GIG37598.1"/>
    <property type="molecule type" value="Genomic_DNA"/>
</dbReference>
<organism evidence="3 4">
    <name type="scientific">Cellulomonas pakistanensis</name>
    <dbReference type="NCBI Taxonomy" id="992287"/>
    <lineage>
        <taxon>Bacteria</taxon>
        <taxon>Bacillati</taxon>
        <taxon>Actinomycetota</taxon>
        <taxon>Actinomycetes</taxon>
        <taxon>Micrococcales</taxon>
        <taxon>Cellulomonadaceae</taxon>
        <taxon>Cellulomonas</taxon>
    </lineage>
</organism>
<keyword evidence="4" id="KW-1185">Reference proteome</keyword>
<dbReference type="Proteomes" id="UP000642125">
    <property type="component" value="Unassembled WGS sequence"/>
</dbReference>
<dbReference type="Gene3D" id="3.30.1380.10">
    <property type="match status" value="1"/>
</dbReference>
<evidence type="ECO:0000313" key="3">
    <source>
        <dbReference type="EMBL" id="GIG37598.1"/>
    </source>
</evidence>
<feature type="region of interest" description="Disordered" evidence="1">
    <location>
        <begin position="52"/>
        <end position="73"/>
    </location>
</feature>
<dbReference type="Pfam" id="PF02557">
    <property type="entry name" value="VanY"/>
    <property type="match status" value="1"/>
</dbReference>